<protein>
    <submittedName>
        <fullName evidence="1">Uncharacterized protein</fullName>
    </submittedName>
</protein>
<organism evidence="1 2">
    <name type="scientific">Labilibaculum manganireducens</name>
    <dbReference type="NCBI Taxonomy" id="1940525"/>
    <lineage>
        <taxon>Bacteria</taxon>
        <taxon>Pseudomonadati</taxon>
        <taxon>Bacteroidota</taxon>
        <taxon>Bacteroidia</taxon>
        <taxon>Marinilabiliales</taxon>
        <taxon>Marinifilaceae</taxon>
        <taxon>Labilibaculum</taxon>
    </lineage>
</organism>
<accession>A0A2N3IEI4</accession>
<dbReference type="EMBL" id="MVDE01000003">
    <property type="protein sequence ID" value="PKQ68663.1"/>
    <property type="molecule type" value="Genomic_DNA"/>
</dbReference>
<proteinExistence type="predicted"/>
<dbReference type="AlphaFoldDB" id="A0A2N3IEI4"/>
<dbReference type="PROSITE" id="PS51257">
    <property type="entry name" value="PROKAR_LIPOPROTEIN"/>
    <property type="match status" value="1"/>
</dbReference>
<reference evidence="1 2" key="1">
    <citation type="journal article" date="2017" name="Front. Microbiol.">
        <title>Labilibaculum manganireducens gen. nov., sp. nov. and Labilibaculum filiforme sp. nov., Novel Bacteroidetes Isolated from Subsurface Sediments of the Baltic Sea.</title>
        <authorList>
            <person name="Vandieken V."/>
            <person name="Marshall I.P."/>
            <person name="Niemann H."/>
            <person name="Engelen B."/>
            <person name="Cypionka H."/>
        </authorList>
    </citation>
    <scope>NUCLEOTIDE SEQUENCE [LARGE SCALE GENOMIC DNA]</scope>
    <source>
        <strain evidence="1 2">59.10-2M</strain>
    </source>
</reference>
<dbReference type="Proteomes" id="UP000233618">
    <property type="component" value="Unassembled WGS sequence"/>
</dbReference>
<keyword evidence="2" id="KW-1185">Reference proteome</keyword>
<gene>
    <name evidence="1" type="ORF">BZG01_02795</name>
</gene>
<sequence>MIQHFKILTSILIIQLLLACSYSSNKENNKIKDSSNISFADSLWMKFAAAIEEGNLEFLVNNSFDTIQCVDCISENNDEKEFYQSKIIFQNYLDKLMHLDNLTNKEFSTFMNDSIIRVSYNIKWKTAPEGAYGLVFSFAKKNEKFYFDGMFTIP</sequence>
<dbReference type="RefSeq" id="WP_101308312.1">
    <property type="nucleotide sequence ID" value="NZ_MVDE01000003.1"/>
</dbReference>
<evidence type="ECO:0000313" key="1">
    <source>
        <dbReference type="EMBL" id="PKQ68663.1"/>
    </source>
</evidence>
<evidence type="ECO:0000313" key="2">
    <source>
        <dbReference type="Proteomes" id="UP000233618"/>
    </source>
</evidence>
<comment type="caution">
    <text evidence="1">The sequence shown here is derived from an EMBL/GenBank/DDBJ whole genome shotgun (WGS) entry which is preliminary data.</text>
</comment>
<name>A0A2N3IEI4_9BACT</name>